<dbReference type="Gene3D" id="1.10.150.50">
    <property type="entry name" value="Transcription Factor, Ets-1"/>
    <property type="match status" value="1"/>
</dbReference>
<protein>
    <recommendedName>
        <fullName evidence="13">ETS domain-containing protein</fullName>
    </recommendedName>
</protein>
<dbReference type="GO" id="GO:0000981">
    <property type="term" value="F:DNA-binding transcription factor activity, RNA polymerase II-specific"/>
    <property type="evidence" value="ECO:0007669"/>
    <property type="project" value="TreeGrafter"/>
</dbReference>
<dbReference type="SUPFAM" id="SSF46785">
    <property type="entry name" value="Winged helix' DNA-binding domain"/>
    <property type="match status" value="1"/>
</dbReference>
<feature type="compositionally biased region" description="Polar residues" evidence="8">
    <location>
        <begin position="223"/>
        <end position="250"/>
    </location>
</feature>
<dbReference type="Pfam" id="PF11620">
    <property type="entry name" value="GABP-alpha"/>
    <property type="match status" value="1"/>
</dbReference>
<evidence type="ECO:0000256" key="8">
    <source>
        <dbReference type="SAM" id="MobiDB-lite"/>
    </source>
</evidence>
<evidence type="ECO:0000313" key="11">
    <source>
        <dbReference type="EnsemblMetazoa" id="AFAF009613-PA"/>
    </source>
</evidence>
<feature type="domain" description="ETS" evidence="9">
    <location>
        <begin position="466"/>
        <end position="546"/>
    </location>
</feature>
<dbReference type="InterPro" id="IPR024668">
    <property type="entry name" value="GABP_asu_N"/>
</dbReference>
<dbReference type="InterPro" id="IPR003118">
    <property type="entry name" value="Pointed_dom"/>
</dbReference>
<dbReference type="InterPro" id="IPR046328">
    <property type="entry name" value="ETS_fam"/>
</dbReference>
<dbReference type="FunFam" id="1.10.10.10:FF:000200">
    <property type="entry name" value="GA-binding protein alpha chain, putative"/>
    <property type="match status" value="1"/>
</dbReference>
<dbReference type="Gene3D" id="3.10.20.90">
    <property type="entry name" value="Phosphatidylinositol 3-kinase Catalytic Subunit, Chain A, domain 1"/>
    <property type="match status" value="1"/>
</dbReference>
<organism evidence="11 12">
    <name type="scientific">Anopheles farauti</name>
    <dbReference type="NCBI Taxonomy" id="69004"/>
    <lineage>
        <taxon>Eukaryota</taxon>
        <taxon>Metazoa</taxon>
        <taxon>Ecdysozoa</taxon>
        <taxon>Arthropoda</taxon>
        <taxon>Hexapoda</taxon>
        <taxon>Insecta</taxon>
        <taxon>Pterygota</taxon>
        <taxon>Neoptera</taxon>
        <taxon>Endopterygota</taxon>
        <taxon>Diptera</taxon>
        <taxon>Nematocera</taxon>
        <taxon>Culicoidea</taxon>
        <taxon>Culicidae</taxon>
        <taxon>Anophelinae</taxon>
        <taxon>Anopheles</taxon>
    </lineage>
</organism>
<keyword evidence="12" id="KW-1185">Reference proteome</keyword>
<dbReference type="PROSITE" id="PS00345">
    <property type="entry name" value="ETS_DOMAIN_1"/>
    <property type="match status" value="1"/>
</dbReference>
<keyword evidence="4 6" id="KW-0238">DNA-binding</keyword>
<dbReference type="PRINTS" id="PR00454">
    <property type="entry name" value="ETSDOMAIN"/>
</dbReference>
<dbReference type="PANTHER" id="PTHR11849">
    <property type="entry name" value="ETS"/>
    <property type="match status" value="1"/>
</dbReference>
<dbReference type="GO" id="GO:0030154">
    <property type="term" value="P:cell differentiation"/>
    <property type="evidence" value="ECO:0007669"/>
    <property type="project" value="TreeGrafter"/>
</dbReference>
<evidence type="ECO:0000313" key="12">
    <source>
        <dbReference type="Proteomes" id="UP000075886"/>
    </source>
</evidence>
<sequence length="586" mass="65800">MCCVVNSLAKRANPVCVSHHRRKVHFLKRENCESRRLLCCEDAPPVKMDSLNIKLEVPDLPLPLGEDGLIMSGTDFLPTGNDLFMGDDDDDVIVVHMDLRQNLSTLRGLVERRLGMSLKHYEFWLQGSTMLESHKNLVDQCVQGEGLVQINVQVQTAKRRINIADVLKPTDEVLESYQREMEQAAKEAEAAALAAKQAVAEEAAAAEAIAAAVAEAEAASAKSNNARASQIGRANSSIDSVNPSTETTSVKEGGLTKEAQETANAVAAIINSVSAEEREKERKKEKDRQTASEKSVGKLIPTVKEEMVHFADHLLDDCDESDMETADEPTAALPWVYDSAFKRDQQRLNIPDDPAEWTVAQVKHWIQWAVRTFNLNGIKLQDWSISGKELCALDLDEFKIKAPNDPGGLFWMHLELLRLHKIVATLQKPIDGEDLDEMAIRRKIPKGNLGNESSYCGNRTGNNGQIQLWQFLLEILTDREHRAIIQWIGTDGEFKLCNPELVAQLWGERKNKPTMNYEKLSRALRYYYDGDMISKVHGKRFVYKFVCDLRELLGYDASELSALVNEGPPVFNDTQYELKNYDADFD</sequence>
<evidence type="ECO:0000256" key="4">
    <source>
        <dbReference type="ARBA" id="ARBA00023125"/>
    </source>
</evidence>
<keyword evidence="3" id="KW-0597">Phosphoprotein</keyword>
<keyword evidence="5 6" id="KW-0539">Nucleus</keyword>
<dbReference type="AlphaFoldDB" id="A0A182QGC6"/>
<dbReference type="InterPro" id="IPR036388">
    <property type="entry name" value="WH-like_DNA-bd_sf"/>
</dbReference>
<dbReference type="PANTHER" id="PTHR11849:SF195">
    <property type="entry name" value="GA-BINDING PROTEIN ALPHA CHAIN"/>
    <property type="match status" value="1"/>
</dbReference>
<dbReference type="GO" id="GO:0005634">
    <property type="term" value="C:nucleus"/>
    <property type="evidence" value="ECO:0007669"/>
    <property type="project" value="UniProtKB-SubCell"/>
</dbReference>
<name>A0A182QGC6_9DIPT</name>
<dbReference type="EMBL" id="AXCN02001182">
    <property type="status" value="NOT_ANNOTATED_CDS"/>
    <property type="molecule type" value="Genomic_DNA"/>
</dbReference>
<dbReference type="InterPro" id="IPR013761">
    <property type="entry name" value="SAM/pointed_sf"/>
</dbReference>
<dbReference type="FunFam" id="3.10.20.90:FF:000251">
    <property type="entry name" value="DNA-binding protein Ets97D"/>
    <property type="match status" value="1"/>
</dbReference>
<dbReference type="SMART" id="SM00251">
    <property type="entry name" value="SAM_PNT"/>
    <property type="match status" value="1"/>
</dbReference>
<evidence type="ECO:0000259" key="10">
    <source>
        <dbReference type="PROSITE" id="PS51433"/>
    </source>
</evidence>
<dbReference type="InterPro" id="IPR036390">
    <property type="entry name" value="WH_DNA-bd_sf"/>
</dbReference>
<evidence type="ECO:0000256" key="3">
    <source>
        <dbReference type="ARBA" id="ARBA00022553"/>
    </source>
</evidence>
<dbReference type="PROSITE" id="PS51433">
    <property type="entry name" value="PNT"/>
    <property type="match status" value="1"/>
</dbReference>
<feature type="compositionally biased region" description="Basic and acidic residues" evidence="8">
    <location>
        <begin position="275"/>
        <end position="291"/>
    </location>
</feature>
<proteinExistence type="inferred from homology"/>
<evidence type="ECO:0000256" key="7">
    <source>
        <dbReference type="SAM" id="Coils"/>
    </source>
</evidence>
<evidence type="ECO:0008006" key="13">
    <source>
        <dbReference type="Google" id="ProtNLM"/>
    </source>
</evidence>
<dbReference type="SMART" id="SM00413">
    <property type="entry name" value="ETS"/>
    <property type="match status" value="1"/>
</dbReference>
<dbReference type="Pfam" id="PF00178">
    <property type="entry name" value="Ets"/>
    <property type="match status" value="1"/>
</dbReference>
<dbReference type="PROSITE" id="PS00346">
    <property type="entry name" value="ETS_DOMAIN_2"/>
    <property type="match status" value="1"/>
</dbReference>
<feature type="domain" description="PNT" evidence="10">
    <location>
        <begin position="336"/>
        <end position="421"/>
    </location>
</feature>
<reference evidence="11" key="2">
    <citation type="submission" date="2020-05" db="UniProtKB">
        <authorList>
            <consortium name="EnsemblMetazoa"/>
        </authorList>
    </citation>
    <scope>IDENTIFICATION</scope>
    <source>
        <strain evidence="11">FAR1</strain>
    </source>
</reference>
<dbReference type="PROSITE" id="PS50061">
    <property type="entry name" value="ETS_DOMAIN_3"/>
    <property type="match status" value="1"/>
</dbReference>
<reference evidence="12" key="1">
    <citation type="submission" date="2014-01" db="EMBL/GenBank/DDBJ databases">
        <title>The Genome Sequence of Anopheles farauti FAR1 (V2).</title>
        <authorList>
            <consortium name="The Broad Institute Genomics Platform"/>
            <person name="Neafsey D.E."/>
            <person name="Besansky N."/>
            <person name="Howell P."/>
            <person name="Walton C."/>
            <person name="Young S.K."/>
            <person name="Zeng Q."/>
            <person name="Gargeya S."/>
            <person name="Fitzgerald M."/>
            <person name="Haas B."/>
            <person name="Abouelleil A."/>
            <person name="Allen A.W."/>
            <person name="Alvarado L."/>
            <person name="Arachchi H.M."/>
            <person name="Berlin A.M."/>
            <person name="Chapman S.B."/>
            <person name="Gainer-Dewar J."/>
            <person name="Goldberg J."/>
            <person name="Griggs A."/>
            <person name="Gujja S."/>
            <person name="Hansen M."/>
            <person name="Howarth C."/>
            <person name="Imamovic A."/>
            <person name="Ireland A."/>
            <person name="Larimer J."/>
            <person name="McCowan C."/>
            <person name="Murphy C."/>
            <person name="Pearson M."/>
            <person name="Poon T.W."/>
            <person name="Priest M."/>
            <person name="Roberts A."/>
            <person name="Saif S."/>
            <person name="Shea T."/>
            <person name="Sisk P."/>
            <person name="Sykes S."/>
            <person name="Wortman J."/>
            <person name="Nusbaum C."/>
            <person name="Birren B."/>
        </authorList>
    </citation>
    <scope>NUCLEOTIDE SEQUENCE [LARGE SCALE GENOMIC DNA]</scope>
    <source>
        <strain evidence="12">FAR1</strain>
    </source>
</reference>
<evidence type="ECO:0000259" key="9">
    <source>
        <dbReference type="PROSITE" id="PS50061"/>
    </source>
</evidence>
<dbReference type="InterPro" id="IPR000418">
    <property type="entry name" value="Ets_dom"/>
</dbReference>
<evidence type="ECO:0000256" key="6">
    <source>
        <dbReference type="RuleBase" id="RU004019"/>
    </source>
</evidence>
<dbReference type="VEuPathDB" id="VectorBase:AFAF009613"/>
<dbReference type="Proteomes" id="UP000075886">
    <property type="component" value="Unassembled WGS sequence"/>
</dbReference>
<dbReference type="FunFam" id="1.10.150.50:FF:000039">
    <property type="entry name" value="GA-binding protein alpha chain, putative"/>
    <property type="match status" value="1"/>
</dbReference>
<accession>A0A182QGC6</accession>
<dbReference type="SUPFAM" id="SSF47769">
    <property type="entry name" value="SAM/Pointed domain"/>
    <property type="match status" value="1"/>
</dbReference>
<feature type="region of interest" description="Disordered" evidence="8">
    <location>
        <begin position="223"/>
        <end position="298"/>
    </location>
</feature>
<dbReference type="EnsemblMetazoa" id="AFAF009613-RA">
    <property type="protein sequence ID" value="AFAF009613-PA"/>
    <property type="gene ID" value="AFAF009613"/>
</dbReference>
<dbReference type="Gene3D" id="1.10.10.10">
    <property type="entry name" value="Winged helix-like DNA-binding domain superfamily/Winged helix DNA-binding domain"/>
    <property type="match status" value="1"/>
</dbReference>
<keyword evidence="7" id="KW-0175">Coiled coil</keyword>
<dbReference type="STRING" id="69004.A0A182QGC6"/>
<evidence type="ECO:0000256" key="1">
    <source>
        <dbReference type="ARBA" id="ARBA00004123"/>
    </source>
</evidence>
<evidence type="ECO:0000256" key="2">
    <source>
        <dbReference type="ARBA" id="ARBA00005562"/>
    </source>
</evidence>
<comment type="similarity">
    <text evidence="2 6">Belongs to the ETS family.</text>
</comment>
<comment type="subcellular location">
    <subcellularLocation>
        <location evidence="1 6">Nucleus</location>
    </subcellularLocation>
</comment>
<evidence type="ECO:0000256" key="5">
    <source>
        <dbReference type="ARBA" id="ARBA00023242"/>
    </source>
</evidence>
<feature type="coiled-coil region" evidence="7">
    <location>
        <begin position="174"/>
        <end position="201"/>
    </location>
</feature>
<dbReference type="Pfam" id="PF02198">
    <property type="entry name" value="SAM_PNT"/>
    <property type="match status" value="1"/>
</dbReference>
<dbReference type="GO" id="GO:0043565">
    <property type="term" value="F:sequence-specific DNA binding"/>
    <property type="evidence" value="ECO:0007669"/>
    <property type="project" value="InterPro"/>
</dbReference>